<name>A0A329TSR2_9FIRM</name>
<gene>
    <name evidence="12" type="ORF">C4N25_00735</name>
</gene>
<evidence type="ECO:0000256" key="2">
    <source>
        <dbReference type="ARBA" id="ARBA00022448"/>
    </source>
</evidence>
<feature type="transmembrane region" description="Helical" evidence="10">
    <location>
        <begin position="118"/>
        <end position="140"/>
    </location>
</feature>
<keyword evidence="7 10" id="KW-1133">Transmembrane helix</keyword>
<dbReference type="Pfam" id="PF12911">
    <property type="entry name" value="OppC_N"/>
    <property type="match status" value="1"/>
</dbReference>
<dbReference type="SUPFAM" id="SSF161098">
    <property type="entry name" value="MetI-like"/>
    <property type="match status" value="1"/>
</dbReference>
<comment type="similarity">
    <text evidence="9">Belongs to the binding-protein-dependent transport system permease family. OppBC subfamily.</text>
</comment>
<feature type="transmembrane region" description="Helical" evidence="10">
    <location>
        <begin position="49"/>
        <end position="70"/>
    </location>
</feature>
<dbReference type="Proteomes" id="UP000251634">
    <property type="component" value="Unassembled WGS sequence"/>
</dbReference>
<dbReference type="CDD" id="cd06261">
    <property type="entry name" value="TM_PBP2"/>
    <property type="match status" value="1"/>
</dbReference>
<dbReference type="PROSITE" id="PS50928">
    <property type="entry name" value="ABC_TM1"/>
    <property type="match status" value="1"/>
</dbReference>
<evidence type="ECO:0000256" key="4">
    <source>
        <dbReference type="ARBA" id="ARBA00022692"/>
    </source>
</evidence>
<feature type="transmembrane region" description="Helical" evidence="10">
    <location>
        <begin position="160"/>
        <end position="189"/>
    </location>
</feature>
<evidence type="ECO:0000256" key="6">
    <source>
        <dbReference type="ARBA" id="ARBA00022927"/>
    </source>
</evidence>
<keyword evidence="2 10" id="KW-0813">Transport</keyword>
<dbReference type="InterPro" id="IPR035906">
    <property type="entry name" value="MetI-like_sf"/>
</dbReference>
<dbReference type="InterPro" id="IPR000515">
    <property type="entry name" value="MetI-like"/>
</dbReference>
<comment type="caution">
    <text evidence="12">The sequence shown here is derived from an EMBL/GenBank/DDBJ whole genome shotgun (WGS) entry which is preliminary data.</text>
</comment>
<reference evidence="12 13" key="1">
    <citation type="submission" date="2018-02" db="EMBL/GenBank/DDBJ databases">
        <title>Complete genome sequencing of Faecalibacterium prausnitzii strains isolated from the human gut.</title>
        <authorList>
            <person name="Fitzgerald B.C."/>
            <person name="Shkoporov A.N."/>
            <person name="Ross P.R."/>
            <person name="Hill C."/>
        </authorList>
    </citation>
    <scope>NUCLEOTIDE SEQUENCE [LARGE SCALE GENOMIC DNA]</scope>
    <source>
        <strain evidence="12 13">APC942/8-14-2</strain>
    </source>
</reference>
<dbReference type="EMBL" id="PRKZ01000001">
    <property type="protein sequence ID" value="RAW51973.1"/>
    <property type="molecule type" value="Genomic_DNA"/>
</dbReference>
<dbReference type="GO" id="GO:0015031">
    <property type="term" value="P:protein transport"/>
    <property type="evidence" value="ECO:0007669"/>
    <property type="project" value="UniProtKB-KW"/>
</dbReference>
<comment type="subcellular location">
    <subcellularLocation>
        <location evidence="1 10">Cell membrane</location>
        <topology evidence="1 10">Multi-pass membrane protein</topology>
    </subcellularLocation>
</comment>
<dbReference type="Pfam" id="PF00528">
    <property type="entry name" value="BPD_transp_1"/>
    <property type="match status" value="1"/>
</dbReference>
<evidence type="ECO:0000259" key="11">
    <source>
        <dbReference type="PROSITE" id="PS50928"/>
    </source>
</evidence>
<dbReference type="GO" id="GO:0055085">
    <property type="term" value="P:transmembrane transport"/>
    <property type="evidence" value="ECO:0007669"/>
    <property type="project" value="InterPro"/>
</dbReference>
<sequence length="313" mass="35514">MAKASDFEGKKQDDLFYFVDYSPEEAERVGYSNYSYWGSVVQNFLKHKMAVVCLVLFLFLVIFSFIALAVGKYDYQTLITDSSKAFIAPNSEYWFGTDNLGRDYWCQVWYATQVSIRLALIVAVGESILGVIIGLIWGYVRSLDRFFTELYNLIDNVPYIIYMTLIALVVGQSFTIMAVSMIAIGWLVMARRVRNMVFMFRDREYNLASRCLGTPLWRVLTKNILPYLVSVIILRMALSIPATINLESTLSYLGIGLGIETPSLGLILSKVRGFFLDYPYLLVFPASIVSIISISFYIMGNAFSDAADPRNHV</sequence>
<evidence type="ECO:0000256" key="1">
    <source>
        <dbReference type="ARBA" id="ARBA00004651"/>
    </source>
</evidence>
<evidence type="ECO:0000256" key="5">
    <source>
        <dbReference type="ARBA" id="ARBA00022856"/>
    </source>
</evidence>
<evidence type="ECO:0000313" key="12">
    <source>
        <dbReference type="EMBL" id="RAW51973.1"/>
    </source>
</evidence>
<accession>A0A329TSR2</accession>
<feature type="transmembrane region" description="Helical" evidence="10">
    <location>
        <begin position="280"/>
        <end position="299"/>
    </location>
</feature>
<evidence type="ECO:0000256" key="3">
    <source>
        <dbReference type="ARBA" id="ARBA00022475"/>
    </source>
</evidence>
<keyword evidence="5" id="KW-0571">Peptide transport</keyword>
<feature type="transmembrane region" description="Helical" evidence="10">
    <location>
        <begin position="224"/>
        <end position="244"/>
    </location>
</feature>
<evidence type="ECO:0000256" key="10">
    <source>
        <dbReference type="RuleBase" id="RU363032"/>
    </source>
</evidence>
<evidence type="ECO:0000256" key="8">
    <source>
        <dbReference type="ARBA" id="ARBA00023136"/>
    </source>
</evidence>
<dbReference type="GO" id="GO:0015833">
    <property type="term" value="P:peptide transport"/>
    <property type="evidence" value="ECO:0007669"/>
    <property type="project" value="UniProtKB-KW"/>
</dbReference>
<dbReference type="PANTHER" id="PTHR43386:SF24">
    <property type="entry name" value="OLIGOPEPTIDE TRANSPORT SYSTEM PERMEASE PROTEIN AMID"/>
    <property type="match status" value="1"/>
</dbReference>
<dbReference type="InterPro" id="IPR025966">
    <property type="entry name" value="OppC_N"/>
</dbReference>
<proteinExistence type="inferred from homology"/>
<protein>
    <submittedName>
        <fullName evidence="12">ABC transporter permease</fullName>
    </submittedName>
</protein>
<dbReference type="Gene3D" id="1.10.3720.10">
    <property type="entry name" value="MetI-like"/>
    <property type="match status" value="1"/>
</dbReference>
<evidence type="ECO:0000256" key="9">
    <source>
        <dbReference type="ARBA" id="ARBA00024202"/>
    </source>
</evidence>
<keyword evidence="8 10" id="KW-0472">Membrane</keyword>
<organism evidence="12 13">
    <name type="scientific">Faecalibacterium prausnitzii</name>
    <dbReference type="NCBI Taxonomy" id="853"/>
    <lineage>
        <taxon>Bacteria</taxon>
        <taxon>Bacillati</taxon>
        <taxon>Bacillota</taxon>
        <taxon>Clostridia</taxon>
        <taxon>Eubacteriales</taxon>
        <taxon>Oscillospiraceae</taxon>
        <taxon>Faecalibacterium</taxon>
    </lineage>
</organism>
<keyword evidence="6" id="KW-0653">Protein transport</keyword>
<keyword evidence="3" id="KW-1003">Cell membrane</keyword>
<dbReference type="PANTHER" id="PTHR43386">
    <property type="entry name" value="OLIGOPEPTIDE TRANSPORT SYSTEM PERMEASE PROTEIN APPC"/>
    <property type="match status" value="1"/>
</dbReference>
<dbReference type="GO" id="GO:0005886">
    <property type="term" value="C:plasma membrane"/>
    <property type="evidence" value="ECO:0007669"/>
    <property type="project" value="UniProtKB-SubCell"/>
</dbReference>
<evidence type="ECO:0000313" key="13">
    <source>
        <dbReference type="Proteomes" id="UP000251634"/>
    </source>
</evidence>
<dbReference type="AlphaFoldDB" id="A0A329TSR2"/>
<dbReference type="RefSeq" id="WP_112114597.1">
    <property type="nucleotide sequence ID" value="NZ_DAWEON010000001.1"/>
</dbReference>
<keyword evidence="4 10" id="KW-0812">Transmembrane</keyword>
<feature type="domain" description="ABC transmembrane type-1" evidence="11">
    <location>
        <begin position="116"/>
        <end position="300"/>
    </location>
</feature>
<evidence type="ECO:0000256" key="7">
    <source>
        <dbReference type="ARBA" id="ARBA00022989"/>
    </source>
</evidence>
<dbReference type="InterPro" id="IPR050366">
    <property type="entry name" value="BP-dependent_transpt_permease"/>
</dbReference>